<keyword evidence="3" id="KW-1185">Reference proteome</keyword>
<comment type="caution">
    <text evidence="2">The sequence shown here is derived from an EMBL/GenBank/DDBJ whole genome shotgun (WGS) entry which is preliminary data.</text>
</comment>
<name>A0AAD7DH06_MYCRO</name>
<feature type="compositionally biased region" description="Basic residues" evidence="1">
    <location>
        <begin position="43"/>
        <end position="58"/>
    </location>
</feature>
<evidence type="ECO:0000313" key="3">
    <source>
        <dbReference type="Proteomes" id="UP001221757"/>
    </source>
</evidence>
<feature type="compositionally biased region" description="Polar residues" evidence="1">
    <location>
        <begin position="1"/>
        <end position="26"/>
    </location>
</feature>
<sequence length="58" mass="6685">MLRPKSTGTPTPRRSRSHNTPPTARSTRCHWSWSCPTPARGTRSPRRLRKMRTRRSAG</sequence>
<evidence type="ECO:0000313" key="2">
    <source>
        <dbReference type="EMBL" id="KAJ7691327.1"/>
    </source>
</evidence>
<dbReference type="Proteomes" id="UP001221757">
    <property type="component" value="Unassembled WGS sequence"/>
</dbReference>
<evidence type="ECO:0000256" key="1">
    <source>
        <dbReference type="SAM" id="MobiDB-lite"/>
    </source>
</evidence>
<organism evidence="2 3">
    <name type="scientific">Mycena rosella</name>
    <name type="common">Pink bonnet</name>
    <name type="synonym">Agaricus rosellus</name>
    <dbReference type="NCBI Taxonomy" id="1033263"/>
    <lineage>
        <taxon>Eukaryota</taxon>
        <taxon>Fungi</taxon>
        <taxon>Dikarya</taxon>
        <taxon>Basidiomycota</taxon>
        <taxon>Agaricomycotina</taxon>
        <taxon>Agaricomycetes</taxon>
        <taxon>Agaricomycetidae</taxon>
        <taxon>Agaricales</taxon>
        <taxon>Marasmiineae</taxon>
        <taxon>Mycenaceae</taxon>
        <taxon>Mycena</taxon>
    </lineage>
</organism>
<dbReference type="AlphaFoldDB" id="A0AAD7DH06"/>
<proteinExistence type="predicted"/>
<gene>
    <name evidence="2" type="ORF">B0H17DRAFT_1063468</name>
</gene>
<reference evidence="2" key="1">
    <citation type="submission" date="2023-03" db="EMBL/GenBank/DDBJ databases">
        <title>Massive genome expansion in bonnet fungi (Mycena s.s.) driven by repeated elements and novel gene families across ecological guilds.</title>
        <authorList>
            <consortium name="Lawrence Berkeley National Laboratory"/>
            <person name="Harder C.B."/>
            <person name="Miyauchi S."/>
            <person name="Viragh M."/>
            <person name="Kuo A."/>
            <person name="Thoen E."/>
            <person name="Andreopoulos B."/>
            <person name="Lu D."/>
            <person name="Skrede I."/>
            <person name="Drula E."/>
            <person name="Henrissat B."/>
            <person name="Morin E."/>
            <person name="Kohler A."/>
            <person name="Barry K."/>
            <person name="LaButti K."/>
            <person name="Morin E."/>
            <person name="Salamov A."/>
            <person name="Lipzen A."/>
            <person name="Mereny Z."/>
            <person name="Hegedus B."/>
            <person name="Baldrian P."/>
            <person name="Stursova M."/>
            <person name="Weitz H."/>
            <person name="Taylor A."/>
            <person name="Grigoriev I.V."/>
            <person name="Nagy L.G."/>
            <person name="Martin F."/>
            <person name="Kauserud H."/>
        </authorList>
    </citation>
    <scope>NUCLEOTIDE SEQUENCE</scope>
    <source>
        <strain evidence="2">CBHHK067</strain>
    </source>
</reference>
<accession>A0AAD7DH06</accession>
<protein>
    <submittedName>
        <fullName evidence="2">Uncharacterized protein</fullName>
    </submittedName>
</protein>
<feature type="region of interest" description="Disordered" evidence="1">
    <location>
        <begin position="1"/>
        <end position="58"/>
    </location>
</feature>
<dbReference type="EMBL" id="JARKIE010000059">
    <property type="protein sequence ID" value="KAJ7691327.1"/>
    <property type="molecule type" value="Genomic_DNA"/>
</dbReference>